<dbReference type="AlphaFoldDB" id="A0A5B7EWY5"/>
<protein>
    <submittedName>
        <fullName evidence="2">Uncharacterized protein</fullName>
    </submittedName>
</protein>
<evidence type="ECO:0000313" key="2">
    <source>
        <dbReference type="EMBL" id="MPC36834.1"/>
    </source>
</evidence>
<evidence type="ECO:0000256" key="1">
    <source>
        <dbReference type="SAM" id="MobiDB-lite"/>
    </source>
</evidence>
<keyword evidence="3" id="KW-1185">Reference proteome</keyword>
<organism evidence="2 3">
    <name type="scientific">Portunus trituberculatus</name>
    <name type="common">Swimming crab</name>
    <name type="synonym">Neptunus trituberculatus</name>
    <dbReference type="NCBI Taxonomy" id="210409"/>
    <lineage>
        <taxon>Eukaryota</taxon>
        <taxon>Metazoa</taxon>
        <taxon>Ecdysozoa</taxon>
        <taxon>Arthropoda</taxon>
        <taxon>Crustacea</taxon>
        <taxon>Multicrustacea</taxon>
        <taxon>Malacostraca</taxon>
        <taxon>Eumalacostraca</taxon>
        <taxon>Eucarida</taxon>
        <taxon>Decapoda</taxon>
        <taxon>Pleocyemata</taxon>
        <taxon>Brachyura</taxon>
        <taxon>Eubrachyura</taxon>
        <taxon>Portunoidea</taxon>
        <taxon>Portunidae</taxon>
        <taxon>Portuninae</taxon>
        <taxon>Portunus</taxon>
    </lineage>
</organism>
<feature type="region of interest" description="Disordered" evidence="1">
    <location>
        <begin position="95"/>
        <end position="120"/>
    </location>
</feature>
<dbReference type="EMBL" id="VSRR010003617">
    <property type="protein sequence ID" value="MPC36834.1"/>
    <property type="molecule type" value="Genomic_DNA"/>
</dbReference>
<accession>A0A5B7EWY5</accession>
<sequence length="120" mass="13243">MKITTGEAIKVEQRWRESNCVTSKFKADELTNTRRLHPQYLGHAWLLGWGSEEPTPLTLPAPSTYTPALSTATSTSRALTYLSKLVAVRASAHRSRSYLKKREIPGGKNAKEDDSAAGID</sequence>
<dbReference type="Proteomes" id="UP000324222">
    <property type="component" value="Unassembled WGS sequence"/>
</dbReference>
<proteinExistence type="predicted"/>
<name>A0A5B7EWY5_PORTR</name>
<evidence type="ECO:0000313" key="3">
    <source>
        <dbReference type="Proteomes" id="UP000324222"/>
    </source>
</evidence>
<reference evidence="2 3" key="1">
    <citation type="submission" date="2019-05" db="EMBL/GenBank/DDBJ databases">
        <title>Another draft genome of Portunus trituberculatus and its Hox gene families provides insights of decapod evolution.</title>
        <authorList>
            <person name="Jeong J.-H."/>
            <person name="Song I."/>
            <person name="Kim S."/>
            <person name="Choi T."/>
            <person name="Kim D."/>
            <person name="Ryu S."/>
            <person name="Kim W."/>
        </authorList>
    </citation>
    <scope>NUCLEOTIDE SEQUENCE [LARGE SCALE GENOMIC DNA]</scope>
    <source>
        <tissue evidence="2">Muscle</tissue>
    </source>
</reference>
<comment type="caution">
    <text evidence="2">The sequence shown here is derived from an EMBL/GenBank/DDBJ whole genome shotgun (WGS) entry which is preliminary data.</text>
</comment>
<gene>
    <name evidence="2" type="ORF">E2C01_030301</name>
</gene>
<feature type="compositionally biased region" description="Basic and acidic residues" evidence="1">
    <location>
        <begin position="100"/>
        <end position="114"/>
    </location>
</feature>